<dbReference type="AlphaFoldDB" id="N8VHW4"/>
<organism evidence="2 3">
    <name type="scientific">Acinetobacter variabilis</name>
    <dbReference type="NCBI Taxonomy" id="70346"/>
    <lineage>
        <taxon>Bacteria</taxon>
        <taxon>Pseudomonadati</taxon>
        <taxon>Pseudomonadota</taxon>
        <taxon>Gammaproteobacteria</taxon>
        <taxon>Moraxellales</taxon>
        <taxon>Moraxellaceae</taxon>
        <taxon>Acinetobacter</taxon>
    </lineage>
</organism>
<dbReference type="EMBL" id="APPE01000054">
    <property type="protein sequence ID" value="ENU99160.1"/>
    <property type="molecule type" value="Genomic_DNA"/>
</dbReference>
<evidence type="ECO:0000313" key="2">
    <source>
        <dbReference type="EMBL" id="ENU99160.1"/>
    </source>
</evidence>
<dbReference type="CDD" id="cd05399">
    <property type="entry name" value="NT_Rel-Spo_like"/>
    <property type="match status" value="1"/>
</dbReference>
<evidence type="ECO:0000259" key="1">
    <source>
        <dbReference type="SMART" id="SM00954"/>
    </source>
</evidence>
<dbReference type="HOGENOM" id="CLU_061357_0_0_6"/>
<proteinExistence type="predicted"/>
<dbReference type="SUPFAM" id="SSF81301">
    <property type="entry name" value="Nucleotidyltransferase"/>
    <property type="match status" value="1"/>
</dbReference>
<comment type="caution">
    <text evidence="2">The sequence shown here is derived from an EMBL/GenBank/DDBJ whole genome shotgun (WGS) entry which is preliminary data.</text>
</comment>
<dbReference type="InterPro" id="IPR052366">
    <property type="entry name" value="GTP_Pyrophosphokinase"/>
</dbReference>
<dbReference type="RefSeq" id="WP_004783046.1">
    <property type="nucleotide sequence ID" value="NZ_DAMDQU010000094.1"/>
</dbReference>
<dbReference type="InterPro" id="IPR007685">
    <property type="entry name" value="RelA_SpoT"/>
</dbReference>
<dbReference type="PANTHER" id="PTHR47837">
    <property type="entry name" value="GTP PYROPHOSPHOKINASE YJBM"/>
    <property type="match status" value="1"/>
</dbReference>
<feature type="domain" description="RelA/SpoT" evidence="1">
    <location>
        <begin position="67"/>
        <end position="186"/>
    </location>
</feature>
<name>N8VHW4_9GAMM</name>
<dbReference type="GO" id="GO:0015969">
    <property type="term" value="P:guanosine tetraphosphate metabolic process"/>
    <property type="evidence" value="ECO:0007669"/>
    <property type="project" value="InterPro"/>
</dbReference>
<accession>N8VHW4</accession>
<dbReference type="SMART" id="SM00954">
    <property type="entry name" value="RelA_SpoT"/>
    <property type="match status" value="1"/>
</dbReference>
<reference evidence="2 3" key="1">
    <citation type="submission" date="2013-02" db="EMBL/GenBank/DDBJ databases">
        <title>The Genome Sequence of Acinetobacter sp. NIPH 899.</title>
        <authorList>
            <consortium name="The Broad Institute Genome Sequencing Platform"/>
            <consortium name="The Broad Institute Genome Sequencing Center for Infectious Disease"/>
            <person name="Cerqueira G."/>
            <person name="Feldgarden M."/>
            <person name="Courvalin P."/>
            <person name="Perichon B."/>
            <person name="Grillot-Courvalin C."/>
            <person name="Clermont D."/>
            <person name="Rocha E."/>
            <person name="Yoon E.-J."/>
            <person name="Nemec A."/>
            <person name="Walker B."/>
            <person name="Young S.K."/>
            <person name="Zeng Q."/>
            <person name="Gargeya S."/>
            <person name="Fitzgerald M."/>
            <person name="Haas B."/>
            <person name="Abouelleil A."/>
            <person name="Alvarado L."/>
            <person name="Arachchi H.M."/>
            <person name="Berlin A.M."/>
            <person name="Chapman S.B."/>
            <person name="Dewar J."/>
            <person name="Goldberg J."/>
            <person name="Griggs A."/>
            <person name="Gujja S."/>
            <person name="Hansen M."/>
            <person name="Howarth C."/>
            <person name="Imamovic A."/>
            <person name="Larimer J."/>
            <person name="McCowan C."/>
            <person name="Murphy C."/>
            <person name="Neiman D."/>
            <person name="Pearson M."/>
            <person name="Priest M."/>
            <person name="Roberts A."/>
            <person name="Saif S."/>
            <person name="Shea T."/>
            <person name="Sisk P."/>
            <person name="Sykes S."/>
            <person name="Wortman J."/>
            <person name="Nusbaum C."/>
            <person name="Birren B."/>
        </authorList>
    </citation>
    <scope>NUCLEOTIDE SEQUENCE [LARGE SCALE GENOMIC DNA]</scope>
    <source>
        <strain evidence="2 3">NIPH 899</strain>
    </source>
</reference>
<evidence type="ECO:0000313" key="3">
    <source>
        <dbReference type="Proteomes" id="UP000013070"/>
    </source>
</evidence>
<dbReference type="Gene3D" id="3.30.460.10">
    <property type="entry name" value="Beta Polymerase, domain 2"/>
    <property type="match status" value="1"/>
</dbReference>
<dbReference type="eggNOG" id="COG2357">
    <property type="taxonomic scope" value="Bacteria"/>
</dbReference>
<dbReference type="PATRIC" id="fig|1217710.3.peg.1726"/>
<sequence>MNYSNNQVEKAGEDLKKLANDKSHKLKVDTLKILTFWRDSHVVALDNAEKTVKAVMNSSYRNVFIARRIKRADSIIRKLSRFSRMSLKNMQDIGGIRVVLKNIKDVNRVLSKLKKHSDFCGESGEVRFKNYLENPKPDGYRGIHVIGKFKNSENILRSVEVQLRTQLQHSWATSIEIVDIFSNNNLKFTNGLDEWARFFKLVSSQFHYIESLDSFAKNSQKDLIEEYLTKALKNQNIANECIEIAELFNQVLSNHITIEYSFRSFADSIKFIHGELSKKSVQQGFYLLRLNLRTKSVQHEFFEKKEHSKASEQYTLYESTLQANPDWIVALVSSDAVDGIKQAYPNYFADSEVFISYVKLIENVARVVYKQRLVASRMKSFLGDKKSLPTSL</sequence>
<dbReference type="Pfam" id="PF04607">
    <property type="entry name" value="RelA_SpoT"/>
    <property type="match status" value="1"/>
</dbReference>
<dbReference type="PANTHER" id="PTHR47837:SF1">
    <property type="entry name" value="GTP PYROPHOSPHOKINASE YJBM"/>
    <property type="match status" value="1"/>
</dbReference>
<dbReference type="Proteomes" id="UP000013070">
    <property type="component" value="Unassembled WGS sequence"/>
</dbReference>
<keyword evidence="3" id="KW-1185">Reference proteome</keyword>
<protein>
    <recommendedName>
        <fullName evidence="1">RelA/SpoT domain-containing protein</fullName>
    </recommendedName>
</protein>
<gene>
    <name evidence="2" type="ORF">F969_01827</name>
</gene>
<dbReference type="InterPro" id="IPR043519">
    <property type="entry name" value="NT_sf"/>
</dbReference>